<proteinExistence type="predicted"/>
<evidence type="ECO:0000313" key="2">
    <source>
        <dbReference type="Proteomes" id="UP000323136"/>
    </source>
</evidence>
<dbReference type="EMBL" id="VNIA01000001">
    <property type="protein sequence ID" value="TYQ00416.1"/>
    <property type="molecule type" value="Genomic_DNA"/>
</dbReference>
<sequence length="246" mass="28551">MKKILTYLLFPLLVGLLLFLYGFSLHRNQQKKVERIEVQFEAGVNPFLTHESVNKLLIQNNAPVKNQPKSVIDLHELEKIVSVNPYVEKASVFLTPEGLLKTHIKQREPFARIITKKEVYYLDKYGVKVPLSANYSARVPLILGVESSEDIKEITQLVTLFSRDEFLKKEVVGVQKLKTDEYVFDVRSGDYKIYFGKFIEVDEKIKKLKAFYNKALLDNTIHNYKIINVKYHNQVVCTKQNQDGKQ</sequence>
<organism evidence="1 2">
    <name type="scientific">Tenacibaculum adriaticum</name>
    <dbReference type="NCBI Taxonomy" id="413713"/>
    <lineage>
        <taxon>Bacteria</taxon>
        <taxon>Pseudomonadati</taxon>
        <taxon>Bacteroidota</taxon>
        <taxon>Flavobacteriia</taxon>
        <taxon>Flavobacteriales</taxon>
        <taxon>Flavobacteriaceae</taxon>
        <taxon>Tenacibaculum</taxon>
    </lineage>
</organism>
<keyword evidence="1" id="KW-0132">Cell division</keyword>
<dbReference type="GO" id="GO:0051301">
    <property type="term" value="P:cell division"/>
    <property type="evidence" value="ECO:0007669"/>
    <property type="project" value="UniProtKB-KW"/>
</dbReference>
<evidence type="ECO:0000313" key="1">
    <source>
        <dbReference type="EMBL" id="TYQ00416.1"/>
    </source>
</evidence>
<protein>
    <submittedName>
        <fullName evidence="1">Cell division protein FtsQ</fullName>
    </submittedName>
</protein>
<dbReference type="OrthoDB" id="1466667at2"/>
<comment type="caution">
    <text evidence="1">The sequence shown here is derived from an EMBL/GenBank/DDBJ whole genome shotgun (WGS) entry which is preliminary data.</text>
</comment>
<dbReference type="RefSeq" id="WP_148869354.1">
    <property type="nucleotide sequence ID" value="NZ_VNIA01000001.1"/>
</dbReference>
<keyword evidence="1" id="KW-0131">Cell cycle</keyword>
<keyword evidence="2" id="KW-1185">Reference proteome</keyword>
<dbReference type="AlphaFoldDB" id="A0A5S5DX47"/>
<reference evidence="1 2" key="1">
    <citation type="submission" date="2019-07" db="EMBL/GenBank/DDBJ databases">
        <title>Genomic Encyclopedia of Type Strains, Phase IV (KMG-IV): sequencing the most valuable type-strain genomes for metagenomic binning, comparative biology and taxonomic classification.</title>
        <authorList>
            <person name="Goeker M."/>
        </authorList>
    </citation>
    <scope>NUCLEOTIDE SEQUENCE [LARGE SCALE GENOMIC DNA]</scope>
    <source>
        <strain evidence="1 2">DSM 18961</strain>
    </source>
</reference>
<dbReference type="Proteomes" id="UP000323136">
    <property type="component" value="Unassembled WGS sequence"/>
</dbReference>
<name>A0A5S5DX47_9FLAO</name>
<accession>A0A5S5DX47</accession>
<gene>
    <name evidence="1" type="ORF">C7447_1011029</name>
</gene>